<proteinExistence type="predicted"/>
<dbReference type="Gene3D" id="3.90.320.10">
    <property type="match status" value="1"/>
</dbReference>
<evidence type="ECO:0008006" key="4">
    <source>
        <dbReference type="Google" id="ProtNLM"/>
    </source>
</evidence>
<feature type="coiled-coil region" evidence="1">
    <location>
        <begin position="226"/>
        <end position="253"/>
    </location>
</feature>
<reference evidence="2 3" key="1">
    <citation type="submission" date="2018-04" db="EMBL/GenBank/DDBJ databases">
        <title>Novel Campyloabacter and Helicobacter Species and Strains.</title>
        <authorList>
            <person name="Mannion A.J."/>
            <person name="Shen Z."/>
            <person name="Fox J.G."/>
        </authorList>
    </citation>
    <scope>NUCLEOTIDE SEQUENCE [LARGE SCALE GENOMIC DNA]</scope>
    <source>
        <strain evidence="2 3">MIT 04-9362</strain>
    </source>
</reference>
<comment type="caution">
    <text evidence="2">The sequence shown here is derived from an EMBL/GenBank/DDBJ whole genome shotgun (WGS) entry which is preliminary data.</text>
</comment>
<evidence type="ECO:0000256" key="1">
    <source>
        <dbReference type="SAM" id="Coils"/>
    </source>
</evidence>
<dbReference type="EMBL" id="NXLX01000013">
    <property type="protein sequence ID" value="RDU73042.1"/>
    <property type="molecule type" value="Genomic_DNA"/>
</dbReference>
<keyword evidence="1" id="KW-0175">Coiled coil</keyword>
<dbReference type="InterPro" id="IPR011604">
    <property type="entry name" value="PDDEXK-like_dom_sf"/>
</dbReference>
<gene>
    <name evidence="2" type="ORF">CQA57_05815</name>
</gene>
<sequence length="314" mass="36272">MKLTLENNFEEIFAQGLKKHSEEQTLKTLGDRSLYVGSSDVGNCLKKVCFSKVYGEEHNTNQLLIFERGHLAETIIKNILLSQKIEFEEQKTIKGEDEFNFIKTHIDFYIPDEDLLIEVKSSNTLPDNPYNSWIQQVQLQMGIGKISKAKIICFDLNSGKYKVFENILFNDFIFQKCLERASKIYNFLQNKEEMPNGEITQLCAYCPFRDRCSEFCSQKAVVDKSMIDSIIDLKNKEADKKALEEQIKHQKKIVLDFCNNADVKKIVEKDLSLTVCNYPGRETIDIEKAKKILPQKLLDILVKKGEATQFLRIS</sequence>
<dbReference type="AlphaFoldDB" id="A0A3D8J6I8"/>
<protein>
    <recommendedName>
        <fullName evidence="4">DUF83 domain-containing protein</fullName>
    </recommendedName>
</protein>
<keyword evidence="3" id="KW-1185">Reference proteome</keyword>
<organism evidence="2 3">
    <name type="scientific">Helicobacter anseris</name>
    <dbReference type="NCBI Taxonomy" id="375926"/>
    <lineage>
        <taxon>Bacteria</taxon>
        <taxon>Pseudomonadati</taxon>
        <taxon>Campylobacterota</taxon>
        <taxon>Epsilonproteobacteria</taxon>
        <taxon>Campylobacterales</taxon>
        <taxon>Helicobacteraceae</taxon>
        <taxon>Helicobacter</taxon>
    </lineage>
</organism>
<evidence type="ECO:0000313" key="2">
    <source>
        <dbReference type="EMBL" id="RDU73042.1"/>
    </source>
</evidence>
<dbReference type="RefSeq" id="WP_115579294.1">
    <property type="nucleotide sequence ID" value="NZ_NXLX01000013.1"/>
</dbReference>
<name>A0A3D8J6I8_9HELI</name>
<dbReference type="Proteomes" id="UP000256695">
    <property type="component" value="Unassembled WGS sequence"/>
</dbReference>
<evidence type="ECO:0000313" key="3">
    <source>
        <dbReference type="Proteomes" id="UP000256695"/>
    </source>
</evidence>
<dbReference type="OrthoDB" id="5391691at2"/>
<accession>A0A3D8J6I8</accession>